<keyword evidence="8" id="KW-0732">Signal</keyword>
<dbReference type="Proteomes" id="UP001523550">
    <property type="component" value="Unassembled WGS sequence"/>
</dbReference>
<comment type="caution">
    <text evidence="10">The sequence shown here is derived from an EMBL/GenBank/DDBJ whole genome shotgun (WGS) entry which is preliminary data.</text>
</comment>
<feature type="domain" description="Peptidase M14" evidence="9">
    <location>
        <begin position="39"/>
        <end position="354"/>
    </location>
</feature>
<evidence type="ECO:0000256" key="8">
    <source>
        <dbReference type="SAM" id="SignalP"/>
    </source>
</evidence>
<sequence>MRYLMIVLALLSSLGILAQPAQSDDLAFKSVVGYEFGERIATSYDVRRYMETLERETDRVTLVHQGESYEGRPLIAAIITSPDNHARLDEIQETAQRLGDPRLGDAEIDNQPAVLWLGGSIHGFELSGTDGLTKLMEELATSDADEVLDWLDNTVVIIDPTLNPDGRDAFAMFNHQRIGSEPNPSQKDWSNDFDGWDALGFRTSHYFFDINRDWFAHTHPETRQRMPLLQEWRPQVVVDAHEMGHDTEFYFDPPTEPRNPVFPDFAWDWFERFGAAYADAFDEAGVEYTKRDIFNYFYPAYTTSWGSYQGAVGMLYEQGSSRGLAMERSDGVTRTLKEALDQQYLAARAAVDLSARERMDLLSDYRQGHEEAISDGESGTRRYILTSNADPQILAETVAMLQRNGIEVLRLDEDTRLRGLSDREGNRVGTETLPAGSFVIEAAQPRNRFIRALLEPETPVPEDFLPEARERVERGENPRFYDITAWSIPLMFDLEVFASTSGASLPVSEVDGRPAVGGDLPDANYAWLLDGRQTAAVAAAHHLRNAGYRVSVSPRAFRHDGQAFATGTVIVRAGKQPEGLRDTLAELVSRYDLQAHGVDGGRTAGGDLPALGGAATFSLAKSNIALLAEHPMHAYSFGWAWHTLDQAYDLDTTVMRLESVAGTRLESFSTLVIADTFSAPALAERLGEDGMERIKRWVRDGGNLVVIGDSVNFAREHLELIDLTDAWEGEDEDEVVQRFTVPGAFFATEMDERHWLAGGFAQAPKVMVNSGRIFQAPDKPASPARNAVIRYAQELEGPVAGHAWDESVERLPGGVFAWEEQVGNGRVVAFPEDINFRGYWRAVDRLFLNAVILGPSA</sequence>
<dbReference type="EMBL" id="JALJYF010000002">
    <property type="protein sequence ID" value="MCP1728268.1"/>
    <property type="molecule type" value="Genomic_DNA"/>
</dbReference>
<reference evidence="10 11" key="1">
    <citation type="submission" date="2022-03" db="EMBL/GenBank/DDBJ databases">
        <title>Genomic Encyclopedia of Type Strains, Phase III (KMG-III): the genomes of soil and plant-associated and newly described type strains.</title>
        <authorList>
            <person name="Whitman W."/>
        </authorList>
    </citation>
    <scope>NUCLEOTIDE SEQUENCE [LARGE SCALE GENOMIC DNA]</scope>
    <source>
        <strain evidence="10 11">BSker1</strain>
    </source>
</reference>
<comment type="cofactor">
    <cofactor evidence="1">
        <name>Zn(2+)</name>
        <dbReference type="ChEBI" id="CHEBI:29105"/>
    </cofactor>
</comment>
<feature type="signal peptide" evidence="8">
    <location>
        <begin position="1"/>
        <end position="18"/>
    </location>
</feature>
<keyword evidence="4" id="KW-0378">Hydrolase</keyword>
<feature type="active site" description="Proton donor/acceptor" evidence="7">
    <location>
        <position position="327"/>
    </location>
</feature>
<evidence type="ECO:0000256" key="4">
    <source>
        <dbReference type="ARBA" id="ARBA00022801"/>
    </source>
</evidence>
<dbReference type="PANTHER" id="PTHR11705:SF143">
    <property type="entry name" value="SLL0236 PROTEIN"/>
    <property type="match status" value="1"/>
</dbReference>
<evidence type="ECO:0000256" key="3">
    <source>
        <dbReference type="ARBA" id="ARBA00022670"/>
    </source>
</evidence>
<dbReference type="Gene3D" id="3.40.50.880">
    <property type="match status" value="1"/>
</dbReference>
<protein>
    <recommendedName>
        <fullName evidence="9">Peptidase M14 domain-containing protein</fullName>
    </recommendedName>
</protein>
<evidence type="ECO:0000313" key="10">
    <source>
        <dbReference type="EMBL" id="MCP1728268.1"/>
    </source>
</evidence>
<comment type="similarity">
    <text evidence="2 7">Belongs to the peptidase M14 family.</text>
</comment>
<dbReference type="InterPro" id="IPR000834">
    <property type="entry name" value="Peptidase_M14"/>
</dbReference>
<organism evidence="10 11">
    <name type="scientific">Natronospira proteinivora</name>
    <dbReference type="NCBI Taxonomy" id="1807133"/>
    <lineage>
        <taxon>Bacteria</taxon>
        <taxon>Pseudomonadati</taxon>
        <taxon>Pseudomonadota</taxon>
        <taxon>Gammaproteobacteria</taxon>
        <taxon>Natronospirales</taxon>
        <taxon>Natronospiraceae</taxon>
        <taxon>Natronospira</taxon>
    </lineage>
</organism>
<gene>
    <name evidence="10" type="ORF">J2T60_002268</name>
</gene>
<keyword evidence="11" id="KW-1185">Reference proteome</keyword>
<dbReference type="PROSITE" id="PS52035">
    <property type="entry name" value="PEPTIDASE_M14"/>
    <property type="match status" value="1"/>
</dbReference>
<evidence type="ECO:0000256" key="5">
    <source>
        <dbReference type="ARBA" id="ARBA00022833"/>
    </source>
</evidence>
<keyword evidence="5" id="KW-0862">Zinc</keyword>
<dbReference type="PANTHER" id="PTHR11705">
    <property type="entry name" value="PROTEASE FAMILY M14 CARBOXYPEPTIDASE A,B"/>
    <property type="match status" value="1"/>
</dbReference>
<evidence type="ECO:0000313" key="11">
    <source>
        <dbReference type="Proteomes" id="UP001523550"/>
    </source>
</evidence>
<dbReference type="InterPro" id="IPR029062">
    <property type="entry name" value="Class_I_gatase-like"/>
</dbReference>
<proteinExistence type="inferred from homology"/>
<dbReference type="Pfam" id="PF00246">
    <property type="entry name" value="Peptidase_M14"/>
    <property type="match status" value="1"/>
</dbReference>
<keyword evidence="6" id="KW-0482">Metalloprotease</keyword>
<evidence type="ECO:0000256" key="6">
    <source>
        <dbReference type="ARBA" id="ARBA00023049"/>
    </source>
</evidence>
<dbReference type="SUPFAM" id="SSF53187">
    <property type="entry name" value="Zn-dependent exopeptidases"/>
    <property type="match status" value="1"/>
</dbReference>
<keyword evidence="3" id="KW-0645">Protease</keyword>
<evidence type="ECO:0000259" key="9">
    <source>
        <dbReference type="PROSITE" id="PS52035"/>
    </source>
</evidence>
<dbReference type="Gene3D" id="3.40.630.10">
    <property type="entry name" value="Zn peptidases"/>
    <property type="match status" value="1"/>
</dbReference>
<evidence type="ECO:0000256" key="1">
    <source>
        <dbReference type="ARBA" id="ARBA00001947"/>
    </source>
</evidence>
<evidence type="ECO:0000256" key="7">
    <source>
        <dbReference type="PROSITE-ProRule" id="PRU01379"/>
    </source>
</evidence>
<dbReference type="SMART" id="SM00631">
    <property type="entry name" value="Zn_pept"/>
    <property type="match status" value="1"/>
</dbReference>
<name>A0ABT1GD19_9GAMM</name>
<dbReference type="RefSeq" id="WP_253450067.1">
    <property type="nucleotide sequence ID" value="NZ_JALJYF010000002.1"/>
</dbReference>
<evidence type="ECO:0000256" key="2">
    <source>
        <dbReference type="ARBA" id="ARBA00005988"/>
    </source>
</evidence>
<feature type="chain" id="PRO_5047450553" description="Peptidase M14 domain-containing protein" evidence="8">
    <location>
        <begin position="19"/>
        <end position="857"/>
    </location>
</feature>
<dbReference type="SUPFAM" id="SSF52317">
    <property type="entry name" value="Class I glutamine amidotransferase-like"/>
    <property type="match status" value="1"/>
</dbReference>
<accession>A0ABT1GD19</accession>